<evidence type="ECO:0000313" key="3">
    <source>
        <dbReference type="Proteomes" id="UP000186455"/>
    </source>
</evidence>
<dbReference type="RefSeq" id="WP_073783091.1">
    <property type="nucleotide sequence ID" value="NZ_CP109290.1"/>
</dbReference>
<gene>
    <name evidence="2" type="ORF">AB852_02380</name>
</gene>
<dbReference type="STRING" id="1048205.AB852_02380"/>
<keyword evidence="3" id="KW-1185">Reference proteome</keyword>
<dbReference type="Gene3D" id="1.10.10.10">
    <property type="entry name" value="Winged helix-like DNA-binding domain superfamily/Winged helix DNA-binding domain"/>
    <property type="match status" value="1"/>
</dbReference>
<sequence length="341" mass="36798">MTDPTPPAGHRSHDPHEIENLCAAGTQTYARALRAGRITRQDAAPAPCLLDFGLLRPDPGDPGRLLPAAPAVVLPQLMRAIEDDIARHRRREATLAELFEPFMELGTPDAAAADGPDGSGTTVLHGLRTINHAIGEAMAHAVGELLTVQPGGARPSGALAAARPREQAMLGRGARMRTLYQHTARHSAPVVAHYEQLRGDVEVRTLSEVTERLVVIDRAVAFIPAAKDRTVALRVHHPALVGYFVTTFERLWRLATPMWPTPARRTTPHGVPARQYEIAELLVEGHTDAEIALRLAMNVRTVRVHIAKLASTLGSDSRAQLGYLIGRSGLLEPGVGSSPRP</sequence>
<dbReference type="AlphaFoldDB" id="A0A1Q4VD05"/>
<dbReference type="GeneID" id="96793461"/>
<dbReference type="PANTHER" id="PTHR34293">
    <property type="entry name" value="HTH-TYPE TRANSCRIPTIONAL REGULATOR TRMBL2"/>
    <property type="match status" value="1"/>
</dbReference>
<feature type="domain" description="HTH luxR-type" evidence="1">
    <location>
        <begin position="268"/>
        <end position="325"/>
    </location>
</feature>
<accession>A0A1Q4VD05</accession>
<organism evidence="2 3">
    <name type="scientific">Streptomyces uncialis</name>
    <dbReference type="NCBI Taxonomy" id="1048205"/>
    <lineage>
        <taxon>Bacteria</taxon>
        <taxon>Bacillati</taxon>
        <taxon>Actinomycetota</taxon>
        <taxon>Actinomycetes</taxon>
        <taxon>Kitasatosporales</taxon>
        <taxon>Streptomycetaceae</taxon>
        <taxon>Streptomyces</taxon>
    </lineage>
</organism>
<dbReference type="GO" id="GO:0003677">
    <property type="term" value="F:DNA binding"/>
    <property type="evidence" value="ECO:0007669"/>
    <property type="project" value="InterPro"/>
</dbReference>
<dbReference type="PRINTS" id="PR00038">
    <property type="entry name" value="HTHLUXR"/>
</dbReference>
<comment type="caution">
    <text evidence="2">The sequence shown here is derived from an EMBL/GenBank/DDBJ whole genome shotgun (WGS) entry which is preliminary data.</text>
</comment>
<reference evidence="2 3" key="1">
    <citation type="submission" date="2015-06" db="EMBL/GenBank/DDBJ databases">
        <title>Cloning and characterization of the uncialamcin biosynthetic gene cluster.</title>
        <authorList>
            <person name="Yan X."/>
            <person name="Huang T."/>
            <person name="Ge H."/>
            <person name="Shen B."/>
        </authorList>
    </citation>
    <scope>NUCLEOTIDE SEQUENCE [LARGE SCALE GENOMIC DNA]</scope>
    <source>
        <strain evidence="2 3">DCA2648</strain>
    </source>
</reference>
<evidence type="ECO:0000313" key="2">
    <source>
        <dbReference type="EMBL" id="OKH95649.1"/>
    </source>
</evidence>
<dbReference type="Pfam" id="PF00196">
    <property type="entry name" value="GerE"/>
    <property type="match status" value="1"/>
</dbReference>
<name>A0A1Q4VD05_9ACTN</name>
<dbReference type="SMART" id="SM00421">
    <property type="entry name" value="HTH_LUXR"/>
    <property type="match status" value="1"/>
</dbReference>
<dbReference type="SUPFAM" id="SSF46894">
    <property type="entry name" value="C-terminal effector domain of the bipartite response regulators"/>
    <property type="match status" value="1"/>
</dbReference>
<dbReference type="PANTHER" id="PTHR34293:SF1">
    <property type="entry name" value="HTH-TYPE TRANSCRIPTIONAL REGULATOR TRMBL2"/>
    <property type="match status" value="1"/>
</dbReference>
<proteinExistence type="predicted"/>
<dbReference type="InterPro" id="IPR051797">
    <property type="entry name" value="TrmB-like"/>
</dbReference>
<dbReference type="GO" id="GO:0006355">
    <property type="term" value="P:regulation of DNA-templated transcription"/>
    <property type="evidence" value="ECO:0007669"/>
    <property type="project" value="InterPro"/>
</dbReference>
<evidence type="ECO:0000259" key="1">
    <source>
        <dbReference type="SMART" id="SM00421"/>
    </source>
</evidence>
<dbReference type="InterPro" id="IPR036388">
    <property type="entry name" value="WH-like_DNA-bd_sf"/>
</dbReference>
<dbReference type="InterPro" id="IPR000792">
    <property type="entry name" value="Tscrpt_reg_LuxR_C"/>
</dbReference>
<protein>
    <submittedName>
        <fullName evidence="2">LuxR family transcriptional regulator</fullName>
    </submittedName>
</protein>
<dbReference type="InterPro" id="IPR016032">
    <property type="entry name" value="Sig_transdc_resp-reg_C-effctor"/>
</dbReference>
<dbReference type="EMBL" id="LFBV01000001">
    <property type="protein sequence ID" value="OKH95649.1"/>
    <property type="molecule type" value="Genomic_DNA"/>
</dbReference>
<dbReference type="Proteomes" id="UP000186455">
    <property type="component" value="Unassembled WGS sequence"/>
</dbReference>